<dbReference type="Proteomes" id="UP001337305">
    <property type="component" value="Unassembled WGS sequence"/>
</dbReference>
<dbReference type="Pfam" id="PF12771">
    <property type="entry name" value="SusD-like_2"/>
    <property type="match status" value="1"/>
</dbReference>
<sequence>MKKIIIYSIVSCFLLIIASSCSDDRIEQEFNDPNKITEENIPFLFTGTLQEPVLFRADYAPKYHEYRQLNKVTGLGMYIFHWSGSEWIVIQDWSGPSFHRQLQDRGSLNFMKGLSKIQAIYDGMSEEEQADNEVYIHLSSIVKAFAFQRMTDAYDDIPFLEAGQGRDGIFYPKFDSQEVVYNTTLDNLKTTVAALKSLNLSTAVQAELSQQDILNEGDLNKWIKFANSLRLRMAMRLSIVAPAKTQEVLAELNGESLVTESSDFIGIAEVDKVRLTTYGDGGAFPRGFQERGWDMNAPKFILEDIFNYKQVQDNTVDPRAYVVFQPATDGRYIPVPHYNKADSEAYLAALLTPEIAADIVNGNRYPANSSWNNEEQDLSKYNRVTYLNDKNKWPTMTPSETHLLLAEAAVRFPGVVTIPAEDSYRKAIELSIDWYYEQNSTNTLTENSTPPLEFVNDDYKVAKDPAHVATFLASKTADFTGLTNDEKIVDIFEQKVAHLNIYNTYEIWSEARRLMKDHGQLLHPMEGKVEWLERLFYSPAEAGSNPNYADVAGKDNTTTPVWWTGR</sequence>
<dbReference type="PROSITE" id="PS51257">
    <property type="entry name" value="PROKAR_LIPOPROTEIN"/>
    <property type="match status" value="1"/>
</dbReference>
<feature type="signal peptide" evidence="1">
    <location>
        <begin position="1"/>
        <end position="22"/>
    </location>
</feature>
<gene>
    <name evidence="2" type="ORF">N1F79_09120</name>
</gene>
<proteinExistence type="predicted"/>
<comment type="caution">
    <text evidence="2">The sequence shown here is derived from an EMBL/GenBank/DDBJ whole genome shotgun (WGS) entry which is preliminary data.</text>
</comment>
<dbReference type="RefSeq" id="WP_303305641.1">
    <property type="nucleotide sequence ID" value="NZ_JAODOP010000004.1"/>
</dbReference>
<name>A0ABU7XSA9_9FLAO</name>
<feature type="chain" id="PRO_5047181370" evidence="1">
    <location>
        <begin position="23"/>
        <end position="566"/>
    </location>
</feature>
<evidence type="ECO:0000313" key="2">
    <source>
        <dbReference type="EMBL" id="MEF3833291.1"/>
    </source>
</evidence>
<dbReference type="EMBL" id="JAODOP010000004">
    <property type="protein sequence ID" value="MEF3833291.1"/>
    <property type="molecule type" value="Genomic_DNA"/>
</dbReference>
<accession>A0ABU7XSA9</accession>
<keyword evidence="1" id="KW-0732">Signal</keyword>
<dbReference type="InterPro" id="IPR011990">
    <property type="entry name" value="TPR-like_helical_dom_sf"/>
</dbReference>
<reference evidence="2 3" key="1">
    <citation type="submission" date="2022-09" db="EMBL/GenBank/DDBJ databases">
        <title>Genome sequencing of Flavivirga sp. MEBiC05379.</title>
        <authorList>
            <person name="Oh H.-M."/>
            <person name="Kwon K.K."/>
            <person name="Park M.J."/>
            <person name="Yang S.-H."/>
        </authorList>
    </citation>
    <scope>NUCLEOTIDE SEQUENCE [LARGE SCALE GENOMIC DNA]</scope>
    <source>
        <strain evidence="2 3">MEBiC05379</strain>
    </source>
</reference>
<dbReference type="Gene3D" id="1.25.40.390">
    <property type="match status" value="1"/>
</dbReference>
<dbReference type="InterPro" id="IPR041662">
    <property type="entry name" value="SusD-like_2"/>
</dbReference>
<keyword evidence="2" id="KW-0449">Lipoprotein</keyword>
<evidence type="ECO:0000313" key="3">
    <source>
        <dbReference type="Proteomes" id="UP001337305"/>
    </source>
</evidence>
<organism evidence="2 3">
    <name type="scientific">Flavivirga spongiicola</name>
    <dbReference type="NCBI Taxonomy" id="421621"/>
    <lineage>
        <taxon>Bacteria</taxon>
        <taxon>Pseudomonadati</taxon>
        <taxon>Bacteroidota</taxon>
        <taxon>Flavobacteriia</taxon>
        <taxon>Flavobacteriales</taxon>
        <taxon>Flavobacteriaceae</taxon>
        <taxon>Flavivirga</taxon>
    </lineage>
</organism>
<dbReference type="SUPFAM" id="SSF48452">
    <property type="entry name" value="TPR-like"/>
    <property type="match status" value="1"/>
</dbReference>
<protein>
    <submittedName>
        <fullName evidence="2">SusD/RagB family nutrient-binding outer membrane lipoprotein</fullName>
    </submittedName>
</protein>
<evidence type="ECO:0000256" key="1">
    <source>
        <dbReference type="SAM" id="SignalP"/>
    </source>
</evidence>
<keyword evidence="3" id="KW-1185">Reference proteome</keyword>